<keyword evidence="2" id="KW-0812">Transmembrane</keyword>
<dbReference type="EMBL" id="NOKQ01000201">
    <property type="protein sequence ID" value="OZS78210.1"/>
    <property type="molecule type" value="Genomic_DNA"/>
</dbReference>
<dbReference type="Gene3D" id="1.10.510.10">
    <property type="entry name" value="Transferase(Phosphotransferase) domain 1"/>
    <property type="match status" value="1"/>
</dbReference>
<feature type="transmembrane region" description="Helical" evidence="2">
    <location>
        <begin position="6"/>
        <end position="24"/>
    </location>
</feature>
<comment type="similarity">
    <text evidence="1">Belongs to the protein kinase superfamily. ADCK protein kinase family.</text>
</comment>
<dbReference type="CDD" id="cd05121">
    <property type="entry name" value="ABC1_ADCK3-like"/>
    <property type="match status" value="1"/>
</dbReference>
<organism evidence="4 5">
    <name type="scientific">Tetzosporium hominis</name>
    <dbReference type="NCBI Taxonomy" id="2020506"/>
    <lineage>
        <taxon>Bacteria</taxon>
        <taxon>Bacillati</taxon>
        <taxon>Bacillota</taxon>
        <taxon>Bacilli</taxon>
        <taxon>Bacillales</taxon>
        <taxon>Caryophanaceae</taxon>
        <taxon>Tetzosporium</taxon>
    </lineage>
</organism>
<keyword evidence="2" id="KW-1133">Transmembrane helix</keyword>
<dbReference type="AlphaFoldDB" id="A0A264W3R1"/>
<dbReference type="InterPro" id="IPR011009">
    <property type="entry name" value="Kinase-like_dom_sf"/>
</dbReference>
<dbReference type="InterPro" id="IPR004147">
    <property type="entry name" value="ABC1_dom"/>
</dbReference>
<name>A0A264W3R1_9BACL</name>
<accession>A0A264W3R1</accession>
<protein>
    <submittedName>
        <fullName evidence="4">ABC transporter</fullName>
    </submittedName>
</protein>
<dbReference type="Pfam" id="PF03109">
    <property type="entry name" value="ABC1"/>
    <property type="match status" value="1"/>
</dbReference>
<reference evidence="4 5" key="1">
    <citation type="submission" date="2017-07" db="EMBL/GenBank/DDBJ databases">
        <title>Tetzosporium hominis gen.nov. sp.nov.</title>
        <authorList>
            <person name="Tetz G."/>
            <person name="Tetz V."/>
        </authorList>
    </citation>
    <scope>NUCLEOTIDE SEQUENCE [LARGE SCALE GENOMIC DNA]</scope>
    <source>
        <strain evidence="4 5">VT-49</strain>
    </source>
</reference>
<dbReference type="PANTHER" id="PTHR10566:SF113">
    <property type="entry name" value="PROTEIN ACTIVITY OF BC1 COMPLEX KINASE 7, CHLOROPLASTIC"/>
    <property type="match status" value="1"/>
</dbReference>
<gene>
    <name evidence="4" type="ORF">CF394_07440</name>
</gene>
<evidence type="ECO:0000313" key="4">
    <source>
        <dbReference type="EMBL" id="OZS78210.1"/>
    </source>
</evidence>
<feature type="transmembrane region" description="Helical" evidence="2">
    <location>
        <begin position="633"/>
        <end position="655"/>
    </location>
</feature>
<dbReference type="SUPFAM" id="SSF56112">
    <property type="entry name" value="Protein kinase-like (PK-like)"/>
    <property type="match status" value="1"/>
</dbReference>
<feature type="transmembrane region" description="Helical" evidence="2">
    <location>
        <begin position="36"/>
        <end position="53"/>
    </location>
</feature>
<evidence type="ECO:0000259" key="3">
    <source>
        <dbReference type="Pfam" id="PF03109"/>
    </source>
</evidence>
<feature type="transmembrane region" description="Helical" evidence="2">
    <location>
        <begin position="604"/>
        <end position="627"/>
    </location>
</feature>
<dbReference type="RefSeq" id="WP_094942680.1">
    <property type="nucleotide sequence ID" value="NZ_NOKQ01000201.1"/>
</dbReference>
<feature type="transmembrane region" description="Helical" evidence="2">
    <location>
        <begin position="73"/>
        <end position="94"/>
    </location>
</feature>
<evidence type="ECO:0000256" key="1">
    <source>
        <dbReference type="ARBA" id="ARBA00009670"/>
    </source>
</evidence>
<sequence length="664" mass="75664">MKVAGLILIMVFIAFAIYWISGRLMGTRINFVKRILAVLISVILTTVVYWYSYLRTTDFLTNEFYDIVTDPSAIIWAGSMLLIAMLLYLFFELFDPRALTERGKPSNHASFIMRMFVYRRRQRRFRAVLQIAMANGFTRALSYARHRENEEELARAFRDTLEQAGGIFVKFGQVLSTRSELFPRAFIRELSNLQQHVTPLSEELVIQVLNESLPGTVEDTFSSFDYQPLAAASIGQVHMATLRESNLPVVVKLLRPDVSEIMEDDLGILLDFAEWISEKSAWAESIGFKDLAKGFAEGLKEEIDFSIEVRNTLQIAQTVNTSVYPVKVPMVYTRFSNDKMIVQEYIEGCTITEADELIIQHGLDRYELAQSILYSFFEQMIGPGIFHADPHPGNIFIDGKTGEATLLDFGAVGRMPNEQQEAFHLFLLGLHQSNESVIFDAMTKMISDSSHLDRVVMEQEIGQLLLKVSYVDKIPTQELVFTLFAIVRKHGLHFYPSVAQALRSIVTLDGTLTAIHPSFDTFGEAKDFSEDYMREMWKKPFQEPKEVWRTVEEELALALPALRKFPRRMDQLIKRIEGGKIILHHDIFSDKANNQFITLLFSKFVLLMVGITFGIISVALLAIAQVIETVYAVYLNTVSYVGLFLCAILLVRLSVQAIRDIKKL</sequence>
<proteinExistence type="inferred from homology"/>
<evidence type="ECO:0000256" key="2">
    <source>
        <dbReference type="SAM" id="Phobius"/>
    </source>
</evidence>
<dbReference type="Proteomes" id="UP000217065">
    <property type="component" value="Unassembled WGS sequence"/>
</dbReference>
<keyword evidence="5" id="KW-1185">Reference proteome</keyword>
<feature type="domain" description="ABC1 atypical kinase-like" evidence="3">
    <location>
        <begin position="193"/>
        <end position="438"/>
    </location>
</feature>
<evidence type="ECO:0000313" key="5">
    <source>
        <dbReference type="Proteomes" id="UP000217065"/>
    </source>
</evidence>
<dbReference type="OrthoDB" id="9795390at2"/>
<dbReference type="InterPro" id="IPR050154">
    <property type="entry name" value="UbiB_kinase"/>
</dbReference>
<dbReference type="PANTHER" id="PTHR10566">
    <property type="entry name" value="CHAPERONE-ACTIVITY OF BC1 COMPLEX CABC1 -RELATED"/>
    <property type="match status" value="1"/>
</dbReference>
<comment type="caution">
    <text evidence="4">The sequence shown here is derived from an EMBL/GenBank/DDBJ whole genome shotgun (WGS) entry which is preliminary data.</text>
</comment>
<keyword evidence="2" id="KW-0472">Membrane</keyword>